<gene>
    <name evidence="2" type="ORF">JD292_09100</name>
</gene>
<feature type="transmembrane region" description="Helical" evidence="1">
    <location>
        <begin position="126"/>
        <end position="148"/>
    </location>
</feature>
<keyword evidence="3" id="KW-1185">Reference proteome</keyword>
<sequence length="324" mass="32419">MLGNGIVGVLLCGAALAVALLAILAGKTRAARASEPEVAQLLEAARRGALLAVGGAVVTLTALFWIEFGGDTFAGLPFLLAPALAGTVGLLLYGVVPPRATEIAADEPREAQLTPRMPLGSLPRRALIWLAALLAAQAALLVFTGVTASLDEAGRSRVIALESPEAASTASPYPGWYYGVPLLVGTAILVGAAYFALRRISGTPALPRLAWAESDAGWRAVSNRVVLAVAGGALLLQFSQIAGIAGITIRSAALGAGATSWLILAVVLLVVAIAAGIGCLVLIVLAAKWAFGLPGIVLAAGTAPGPAPAAAAADRGAAAPEAAR</sequence>
<dbReference type="Proteomes" id="UP000618733">
    <property type="component" value="Unassembled WGS sequence"/>
</dbReference>
<proteinExistence type="predicted"/>
<reference evidence="2" key="1">
    <citation type="submission" date="2020-12" db="EMBL/GenBank/DDBJ databases">
        <title>Leucobacter sp. CAS2, isolated from Chromium sludge.</title>
        <authorList>
            <person name="Xu Z."/>
        </authorList>
    </citation>
    <scope>NUCLEOTIDE SEQUENCE</scope>
    <source>
        <strain evidence="2">CSA2</strain>
    </source>
</reference>
<keyword evidence="1" id="KW-0812">Transmembrane</keyword>
<evidence type="ECO:0000256" key="1">
    <source>
        <dbReference type="SAM" id="Phobius"/>
    </source>
</evidence>
<name>A0A934QEB2_9MICO</name>
<accession>A0A934QEB2</accession>
<feature type="transmembrane region" description="Helical" evidence="1">
    <location>
        <begin position="72"/>
        <end position="93"/>
    </location>
</feature>
<evidence type="ECO:0000313" key="3">
    <source>
        <dbReference type="Proteomes" id="UP000618733"/>
    </source>
</evidence>
<organism evidence="2 3">
    <name type="scientific">Leucobacter edaphi</name>
    <dbReference type="NCBI Taxonomy" id="2796472"/>
    <lineage>
        <taxon>Bacteria</taxon>
        <taxon>Bacillati</taxon>
        <taxon>Actinomycetota</taxon>
        <taxon>Actinomycetes</taxon>
        <taxon>Micrococcales</taxon>
        <taxon>Microbacteriaceae</taxon>
        <taxon>Leucobacter</taxon>
    </lineage>
</organism>
<dbReference type="RefSeq" id="WP_200132439.1">
    <property type="nucleotide sequence ID" value="NZ_JAEHOI010000008.1"/>
</dbReference>
<evidence type="ECO:0000313" key="2">
    <source>
        <dbReference type="EMBL" id="MBK0422230.1"/>
    </source>
</evidence>
<comment type="caution">
    <text evidence="2">The sequence shown here is derived from an EMBL/GenBank/DDBJ whole genome shotgun (WGS) entry which is preliminary data.</text>
</comment>
<keyword evidence="1" id="KW-0472">Membrane</keyword>
<feature type="transmembrane region" description="Helical" evidence="1">
    <location>
        <begin position="225"/>
        <end position="249"/>
    </location>
</feature>
<feature type="transmembrane region" description="Helical" evidence="1">
    <location>
        <begin position="261"/>
        <end position="286"/>
    </location>
</feature>
<feature type="transmembrane region" description="Helical" evidence="1">
    <location>
        <begin position="176"/>
        <end position="197"/>
    </location>
</feature>
<feature type="transmembrane region" description="Helical" evidence="1">
    <location>
        <begin position="47"/>
        <end position="66"/>
    </location>
</feature>
<protein>
    <submittedName>
        <fullName evidence="2">Uncharacterized protein</fullName>
    </submittedName>
</protein>
<feature type="transmembrane region" description="Helical" evidence="1">
    <location>
        <begin position="6"/>
        <end position="26"/>
    </location>
</feature>
<dbReference type="EMBL" id="JAEHOI010000008">
    <property type="protein sequence ID" value="MBK0422230.1"/>
    <property type="molecule type" value="Genomic_DNA"/>
</dbReference>
<keyword evidence="1" id="KW-1133">Transmembrane helix</keyword>
<dbReference type="AlphaFoldDB" id="A0A934QEB2"/>